<dbReference type="PANTHER" id="PTHR43004:SF19">
    <property type="entry name" value="BINDING MONOOXYGENASE, PUTATIVE (JCVI)-RELATED"/>
    <property type="match status" value="1"/>
</dbReference>
<evidence type="ECO:0000256" key="2">
    <source>
        <dbReference type="ARBA" id="ARBA00007801"/>
    </source>
</evidence>
<evidence type="ECO:0000256" key="6">
    <source>
        <dbReference type="SAM" id="Phobius"/>
    </source>
</evidence>
<reference evidence="8 9" key="1">
    <citation type="journal article" date="2016" name="Mol. Biol. Evol.">
        <title>Comparative Genomics of Early-Diverging Mushroom-Forming Fungi Provides Insights into the Origins of Lignocellulose Decay Capabilities.</title>
        <authorList>
            <person name="Nagy L.G."/>
            <person name="Riley R."/>
            <person name="Tritt A."/>
            <person name="Adam C."/>
            <person name="Daum C."/>
            <person name="Floudas D."/>
            <person name="Sun H."/>
            <person name="Yadav J.S."/>
            <person name="Pangilinan J."/>
            <person name="Larsson K.H."/>
            <person name="Matsuura K."/>
            <person name="Barry K."/>
            <person name="Labutti K."/>
            <person name="Kuo R."/>
            <person name="Ohm R.A."/>
            <person name="Bhattacharya S.S."/>
            <person name="Shirouzu T."/>
            <person name="Yoshinaga Y."/>
            <person name="Martin F.M."/>
            <person name="Grigoriev I.V."/>
            <person name="Hibbett D.S."/>
        </authorList>
    </citation>
    <scope>NUCLEOTIDE SEQUENCE [LARGE SCALE GENOMIC DNA]</scope>
    <source>
        <strain evidence="8 9">L-15889</strain>
    </source>
</reference>
<dbReference type="PRINTS" id="PR00420">
    <property type="entry name" value="RNGMNOXGNASE"/>
</dbReference>
<dbReference type="Gene3D" id="3.40.30.120">
    <property type="match status" value="1"/>
</dbReference>
<dbReference type="Gene3D" id="3.30.70.2450">
    <property type="match status" value="1"/>
</dbReference>
<evidence type="ECO:0000256" key="3">
    <source>
        <dbReference type="ARBA" id="ARBA00022630"/>
    </source>
</evidence>
<feature type="domain" description="FAD-binding" evidence="7">
    <location>
        <begin position="11"/>
        <end position="349"/>
    </location>
</feature>
<dbReference type="Pfam" id="PF01494">
    <property type="entry name" value="FAD_binding_3"/>
    <property type="match status" value="1"/>
</dbReference>
<dbReference type="InterPro" id="IPR002938">
    <property type="entry name" value="FAD-bd"/>
</dbReference>
<name>A0A165QLI8_9APHY</name>
<comment type="cofactor">
    <cofactor evidence="1">
        <name>FAD</name>
        <dbReference type="ChEBI" id="CHEBI:57692"/>
    </cofactor>
</comment>
<evidence type="ECO:0000313" key="9">
    <source>
        <dbReference type="Proteomes" id="UP000076727"/>
    </source>
</evidence>
<keyword evidence="3" id="KW-0285">Flavoprotein</keyword>
<keyword evidence="6" id="KW-1133">Transmembrane helix</keyword>
<sequence>MSSSSGHDVQPVLIVGAGPVGLVLALTLIQNGVKVRIIEKEAGTHKGQRGTGIMPRAQEVYHFLGLLPEVLERGRPLLPTHVYKLPGGTELLKEFWMADPKGPTPSTPLINIRSLGQDRLEKLLQEHLNKHGCQVEFNTTLLDFTQFEDHVEAQVVKADVDHDVTEIVKCRWLIGADGAKGDIRKQLGLEFNGETRGVDQRFVTGDLEVKNLSNEYWHVWGDPKTILVSLRPTETPGIFHLIMGGNIDYEKAAEDREELAKAVKAGTDRNDLEVGEPKWLLETRGRVFLAGDACHAHPFFGAQGSNSGVQDAFNLAWKLALVEKGLASPSLLRSYTAERVPVISEVLKRTTRLHDKTQVMRNDGSGLAAWDRGGPLKMLGINYRWSSIVLDERNPYTAQGPQDPYGVEAGDMVRAGDRAPDAPCLVPIDRGKTSLFDIFGPTYHTVLLFAGNNSAGETHRVVEKLREYPQGTVRSVIIYPRGVLPEVVDGADQVVFDDEKHAFMNYCCSDDDLTVVVVRPDGIVGSIVFGAPGLRRYFRGIFSALNL</sequence>
<evidence type="ECO:0000256" key="5">
    <source>
        <dbReference type="ARBA" id="ARBA00023002"/>
    </source>
</evidence>
<dbReference type="PANTHER" id="PTHR43004">
    <property type="entry name" value="TRK SYSTEM POTASSIUM UPTAKE PROTEIN"/>
    <property type="match status" value="1"/>
</dbReference>
<evidence type="ECO:0000313" key="8">
    <source>
        <dbReference type="EMBL" id="KZT69628.1"/>
    </source>
</evidence>
<feature type="transmembrane region" description="Helical" evidence="6">
    <location>
        <begin position="12"/>
        <end position="29"/>
    </location>
</feature>
<dbReference type="Proteomes" id="UP000076727">
    <property type="component" value="Unassembled WGS sequence"/>
</dbReference>
<dbReference type="SUPFAM" id="SSF51905">
    <property type="entry name" value="FAD/NAD(P)-binding domain"/>
    <property type="match status" value="1"/>
</dbReference>
<dbReference type="InterPro" id="IPR036249">
    <property type="entry name" value="Thioredoxin-like_sf"/>
</dbReference>
<dbReference type="STRING" id="1314783.A0A165QLI8"/>
<dbReference type="EMBL" id="KV429056">
    <property type="protein sequence ID" value="KZT69628.1"/>
    <property type="molecule type" value="Genomic_DNA"/>
</dbReference>
<keyword evidence="5" id="KW-0560">Oxidoreductase</keyword>
<accession>A0A165QLI8</accession>
<gene>
    <name evidence="8" type="ORF">DAEQUDRAFT_245705</name>
</gene>
<dbReference type="AlphaFoldDB" id="A0A165QLI8"/>
<dbReference type="InterPro" id="IPR050641">
    <property type="entry name" value="RIFMO-like"/>
</dbReference>
<keyword evidence="9" id="KW-1185">Reference proteome</keyword>
<dbReference type="SUPFAM" id="SSF52833">
    <property type="entry name" value="Thioredoxin-like"/>
    <property type="match status" value="1"/>
</dbReference>
<keyword evidence="4" id="KW-0274">FAD</keyword>
<dbReference type="Gene3D" id="3.50.50.60">
    <property type="entry name" value="FAD/NAD(P)-binding domain"/>
    <property type="match status" value="1"/>
</dbReference>
<protein>
    <submittedName>
        <fullName evidence="8">Monooxygenase</fullName>
    </submittedName>
</protein>
<keyword evidence="6" id="KW-0472">Membrane</keyword>
<dbReference type="InterPro" id="IPR036188">
    <property type="entry name" value="FAD/NAD-bd_sf"/>
</dbReference>
<keyword evidence="6" id="KW-0812">Transmembrane</keyword>
<organism evidence="8 9">
    <name type="scientific">Daedalea quercina L-15889</name>
    <dbReference type="NCBI Taxonomy" id="1314783"/>
    <lineage>
        <taxon>Eukaryota</taxon>
        <taxon>Fungi</taxon>
        <taxon>Dikarya</taxon>
        <taxon>Basidiomycota</taxon>
        <taxon>Agaricomycotina</taxon>
        <taxon>Agaricomycetes</taxon>
        <taxon>Polyporales</taxon>
        <taxon>Fomitopsis</taxon>
    </lineage>
</organism>
<dbReference type="GO" id="GO:0071949">
    <property type="term" value="F:FAD binding"/>
    <property type="evidence" value="ECO:0007669"/>
    <property type="project" value="InterPro"/>
</dbReference>
<keyword evidence="8" id="KW-0503">Monooxygenase</keyword>
<comment type="similarity">
    <text evidence="2">Belongs to the PheA/TfdB FAD monooxygenase family.</text>
</comment>
<evidence type="ECO:0000256" key="1">
    <source>
        <dbReference type="ARBA" id="ARBA00001974"/>
    </source>
</evidence>
<dbReference type="GO" id="GO:0016709">
    <property type="term" value="F:oxidoreductase activity, acting on paired donors, with incorporation or reduction of molecular oxygen, NAD(P)H as one donor, and incorporation of one atom of oxygen"/>
    <property type="evidence" value="ECO:0007669"/>
    <property type="project" value="UniProtKB-ARBA"/>
</dbReference>
<proteinExistence type="inferred from homology"/>
<dbReference type="OrthoDB" id="2690153at2759"/>
<evidence type="ECO:0000259" key="7">
    <source>
        <dbReference type="Pfam" id="PF01494"/>
    </source>
</evidence>
<evidence type="ECO:0000256" key="4">
    <source>
        <dbReference type="ARBA" id="ARBA00022827"/>
    </source>
</evidence>